<protein>
    <submittedName>
        <fullName evidence="2">Uncharacterized protein</fullName>
    </submittedName>
</protein>
<evidence type="ECO:0000313" key="2">
    <source>
        <dbReference type="EMBL" id="KAF2432369.1"/>
    </source>
</evidence>
<dbReference type="OrthoDB" id="5403997at2759"/>
<sequence>MPPKQQAIRGRSNATQEKGMARKVVEEITSPDNRQVITAVGLFVAGVAFLHSSLSEILLPP</sequence>
<reference evidence="2" key="1">
    <citation type="journal article" date="2020" name="Stud. Mycol.">
        <title>101 Dothideomycetes genomes: a test case for predicting lifestyles and emergence of pathogens.</title>
        <authorList>
            <person name="Haridas S."/>
            <person name="Albert R."/>
            <person name="Binder M."/>
            <person name="Bloem J."/>
            <person name="Labutti K."/>
            <person name="Salamov A."/>
            <person name="Andreopoulos B."/>
            <person name="Baker S."/>
            <person name="Barry K."/>
            <person name="Bills G."/>
            <person name="Bluhm B."/>
            <person name="Cannon C."/>
            <person name="Castanera R."/>
            <person name="Culley D."/>
            <person name="Daum C."/>
            <person name="Ezra D."/>
            <person name="Gonzalez J."/>
            <person name="Henrissat B."/>
            <person name="Kuo A."/>
            <person name="Liang C."/>
            <person name="Lipzen A."/>
            <person name="Lutzoni F."/>
            <person name="Magnuson J."/>
            <person name="Mondo S."/>
            <person name="Nolan M."/>
            <person name="Ohm R."/>
            <person name="Pangilinan J."/>
            <person name="Park H.-J."/>
            <person name="Ramirez L."/>
            <person name="Alfaro M."/>
            <person name="Sun H."/>
            <person name="Tritt A."/>
            <person name="Yoshinaga Y."/>
            <person name="Zwiers L.-H."/>
            <person name="Turgeon B."/>
            <person name="Goodwin S."/>
            <person name="Spatafora J."/>
            <person name="Crous P."/>
            <person name="Grigoriev I."/>
        </authorList>
    </citation>
    <scope>NUCLEOTIDE SEQUENCE</scope>
    <source>
        <strain evidence="2">CBS 130266</strain>
    </source>
</reference>
<evidence type="ECO:0000256" key="1">
    <source>
        <dbReference type="SAM" id="MobiDB-lite"/>
    </source>
</evidence>
<accession>A0A9P4NUA5</accession>
<dbReference type="InterPro" id="IPR020266">
    <property type="entry name" value="Tom6"/>
</dbReference>
<gene>
    <name evidence="2" type="ORF">EJ08DRAFT_695480</name>
</gene>
<feature type="region of interest" description="Disordered" evidence="1">
    <location>
        <begin position="1"/>
        <end position="20"/>
    </location>
</feature>
<dbReference type="EMBL" id="MU007026">
    <property type="protein sequence ID" value="KAF2432369.1"/>
    <property type="molecule type" value="Genomic_DNA"/>
</dbReference>
<dbReference type="GO" id="GO:0005742">
    <property type="term" value="C:mitochondrial outer membrane translocase complex"/>
    <property type="evidence" value="ECO:0007669"/>
    <property type="project" value="InterPro"/>
</dbReference>
<name>A0A9P4NUA5_9PEZI</name>
<evidence type="ECO:0000313" key="3">
    <source>
        <dbReference type="Proteomes" id="UP000800235"/>
    </source>
</evidence>
<proteinExistence type="predicted"/>
<keyword evidence="3" id="KW-1185">Reference proteome</keyword>
<comment type="caution">
    <text evidence="2">The sequence shown here is derived from an EMBL/GenBank/DDBJ whole genome shotgun (WGS) entry which is preliminary data.</text>
</comment>
<dbReference type="Proteomes" id="UP000800235">
    <property type="component" value="Unassembled WGS sequence"/>
</dbReference>
<dbReference type="AlphaFoldDB" id="A0A9P4NUA5"/>
<dbReference type="Pfam" id="PF17112">
    <property type="entry name" value="Tom6"/>
    <property type="match status" value="1"/>
</dbReference>
<dbReference type="GO" id="GO:0030150">
    <property type="term" value="P:protein import into mitochondrial matrix"/>
    <property type="evidence" value="ECO:0007669"/>
    <property type="project" value="InterPro"/>
</dbReference>
<organism evidence="2 3">
    <name type="scientific">Tothia fuscella</name>
    <dbReference type="NCBI Taxonomy" id="1048955"/>
    <lineage>
        <taxon>Eukaryota</taxon>
        <taxon>Fungi</taxon>
        <taxon>Dikarya</taxon>
        <taxon>Ascomycota</taxon>
        <taxon>Pezizomycotina</taxon>
        <taxon>Dothideomycetes</taxon>
        <taxon>Pleosporomycetidae</taxon>
        <taxon>Venturiales</taxon>
        <taxon>Cylindrosympodiaceae</taxon>
        <taxon>Tothia</taxon>
    </lineage>
</organism>